<evidence type="ECO:0000256" key="3">
    <source>
        <dbReference type="ARBA" id="ARBA00022490"/>
    </source>
</evidence>
<sequence length="387" mass="43531">HRAVTFKITCMMENGTEKPSSAVKKVPVRIVRSQGMPETENGRTFPRPDEASAAGTGGPDISKLGRLGASGQDSVFCTFTRQKELDEPGVTSDQGERDAATPTMSEEQKREELARDIMDKDKSLADILDQSKMKTTMDLMEGLFPQGEQLLEGAHQRKKAPAKPPNATRQAEEREKEDSMAAAVALVTSSAYYSTSAPKAELLIKMKDMQEQNEDYDDSEDELDMDLANKKQELMDSLSKKLQVLREARQSLQEDVLDNNALGDEVEARGQQGCQANEPVKDFYANLEMSGIGFNTFRTLTEKRKLLIRQHEDAKELKDNLDRRERAVYDILASYLPEDGMADYEHFVKMKSALIIEQRKLEDKIKLGEEQLKCLLDSLPIEQRLAF</sequence>
<keyword evidence="4" id="KW-0206">Cytoskeleton</keyword>
<protein>
    <submittedName>
        <fullName evidence="8">Protein Shroom2-like</fullName>
    </submittedName>
</protein>
<dbReference type="GeneTree" id="ENSGT00940000155212"/>
<evidence type="ECO:0000256" key="5">
    <source>
        <dbReference type="SAM" id="Coils"/>
    </source>
</evidence>
<dbReference type="PROSITE" id="PS51307">
    <property type="entry name" value="ASD2"/>
    <property type="match status" value="1"/>
</dbReference>
<dbReference type="GO" id="GO:0043296">
    <property type="term" value="C:apical junction complex"/>
    <property type="evidence" value="ECO:0007669"/>
    <property type="project" value="TreeGrafter"/>
</dbReference>
<keyword evidence="3" id="KW-0963">Cytoplasm</keyword>
<evidence type="ECO:0000256" key="2">
    <source>
        <dbReference type="ARBA" id="ARBA00006469"/>
    </source>
</evidence>
<dbReference type="AlphaFoldDB" id="A0A3Q2YXV8"/>
<dbReference type="Ensembl" id="ENSHCOT00000026133.1">
    <property type="protein sequence ID" value="ENSHCOP00000023945.1"/>
    <property type="gene ID" value="ENSHCOG00000012900.1"/>
</dbReference>
<reference evidence="8" key="1">
    <citation type="submission" date="2025-08" db="UniProtKB">
        <authorList>
            <consortium name="Ensembl"/>
        </authorList>
    </citation>
    <scope>IDENTIFICATION</scope>
</reference>
<dbReference type="GO" id="GO:0016324">
    <property type="term" value="C:apical plasma membrane"/>
    <property type="evidence" value="ECO:0007669"/>
    <property type="project" value="TreeGrafter"/>
</dbReference>
<organism evidence="8 9">
    <name type="scientific">Hippocampus comes</name>
    <name type="common">Tiger tail seahorse</name>
    <dbReference type="NCBI Taxonomy" id="109280"/>
    <lineage>
        <taxon>Eukaryota</taxon>
        <taxon>Metazoa</taxon>
        <taxon>Chordata</taxon>
        <taxon>Craniata</taxon>
        <taxon>Vertebrata</taxon>
        <taxon>Euteleostomi</taxon>
        <taxon>Actinopterygii</taxon>
        <taxon>Neopterygii</taxon>
        <taxon>Teleostei</taxon>
        <taxon>Neoteleostei</taxon>
        <taxon>Acanthomorphata</taxon>
        <taxon>Syngnathiaria</taxon>
        <taxon>Syngnathiformes</taxon>
        <taxon>Syngnathoidei</taxon>
        <taxon>Syngnathidae</taxon>
        <taxon>Hippocampus</taxon>
    </lineage>
</organism>
<evidence type="ECO:0000313" key="8">
    <source>
        <dbReference type="Ensembl" id="ENSHCOP00000023945.1"/>
    </source>
</evidence>
<evidence type="ECO:0000256" key="1">
    <source>
        <dbReference type="ARBA" id="ARBA00004245"/>
    </source>
</evidence>
<proteinExistence type="inferred from homology"/>
<dbReference type="Pfam" id="PF08687">
    <property type="entry name" value="ASD2"/>
    <property type="match status" value="2"/>
</dbReference>
<evidence type="ECO:0000259" key="7">
    <source>
        <dbReference type="PROSITE" id="PS51307"/>
    </source>
</evidence>
<evidence type="ECO:0000313" key="9">
    <source>
        <dbReference type="Proteomes" id="UP000264820"/>
    </source>
</evidence>
<comment type="subcellular location">
    <subcellularLocation>
        <location evidence="1">Cytoplasm</location>
        <location evidence="1">Cytoskeleton</location>
    </subcellularLocation>
</comment>
<dbReference type="InterPro" id="IPR014799">
    <property type="entry name" value="ASD2_dom"/>
</dbReference>
<dbReference type="STRING" id="109280.ENSHCOP00000023945"/>
<keyword evidence="5" id="KW-0175">Coiled coil</keyword>
<dbReference type="Proteomes" id="UP000264820">
    <property type="component" value="Unplaced"/>
</dbReference>
<dbReference type="GO" id="GO:0007015">
    <property type="term" value="P:actin filament organization"/>
    <property type="evidence" value="ECO:0007669"/>
    <property type="project" value="TreeGrafter"/>
</dbReference>
<dbReference type="GO" id="GO:0030864">
    <property type="term" value="C:cortical actin cytoskeleton"/>
    <property type="evidence" value="ECO:0007669"/>
    <property type="project" value="TreeGrafter"/>
</dbReference>
<evidence type="ECO:0000256" key="4">
    <source>
        <dbReference type="ARBA" id="ARBA00023212"/>
    </source>
</evidence>
<feature type="region of interest" description="Disordered" evidence="6">
    <location>
        <begin position="36"/>
        <end position="60"/>
    </location>
</feature>
<dbReference type="Gene3D" id="6.10.250.3120">
    <property type="match status" value="2"/>
</dbReference>
<dbReference type="InterPro" id="IPR027685">
    <property type="entry name" value="Shroom_fam"/>
</dbReference>
<dbReference type="GO" id="GO:0051015">
    <property type="term" value="F:actin filament binding"/>
    <property type="evidence" value="ECO:0007669"/>
    <property type="project" value="InterPro"/>
</dbReference>
<dbReference type="OMA" id="FCVYTRH"/>
<name>A0A3Q2YXV8_HIPCM</name>
<evidence type="ECO:0000256" key="6">
    <source>
        <dbReference type="SAM" id="MobiDB-lite"/>
    </source>
</evidence>
<feature type="coiled-coil region" evidence="5">
    <location>
        <begin position="199"/>
        <end position="255"/>
    </location>
</feature>
<reference evidence="8" key="2">
    <citation type="submission" date="2025-09" db="UniProtKB">
        <authorList>
            <consortium name="Ensembl"/>
        </authorList>
    </citation>
    <scope>IDENTIFICATION</scope>
</reference>
<feature type="region of interest" description="Disordered" evidence="6">
    <location>
        <begin position="82"/>
        <end position="109"/>
    </location>
</feature>
<feature type="region of interest" description="Disordered" evidence="6">
    <location>
        <begin position="153"/>
        <end position="177"/>
    </location>
</feature>
<dbReference type="PANTHER" id="PTHR15012:SF8">
    <property type="entry name" value="PROTEIN SHROOM2"/>
    <property type="match status" value="1"/>
</dbReference>
<keyword evidence="9" id="KW-1185">Reference proteome</keyword>
<comment type="similarity">
    <text evidence="2">Belongs to the shroom family.</text>
</comment>
<accession>A0A3Q2YXV8</accession>
<dbReference type="PANTHER" id="PTHR15012">
    <property type="entry name" value="APICAL PROTEIN/SHROOM-RELATED"/>
    <property type="match status" value="1"/>
</dbReference>
<feature type="domain" description="ASD2" evidence="7">
    <location>
        <begin position="111"/>
        <end position="380"/>
    </location>
</feature>
<dbReference type="GO" id="GO:0005912">
    <property type="term" value="C:adherens junction"/>
    <property type="evidence" value="ECO:0007669"/>
    <property type="project" value="TreeGrafter"/>
</dbReference>